<reference evidence="2 3" key="1">
    <citation type="journal article" date="2016" name="Genome Biol. Evol.">
        <title>Divergent and convergent evolution of fungal pathogenicity.</title>
        <authorList>
            <person name="Shang Y."/>
            <person name="Xiao G."/>
            <person name="Zheng P."/>
            <person name="Cen K."/>
            <person name="Zhan S."/>
            <person name="Wang C."/>
        </authorList>
    </citation>
    <scope>NUCLEOTIDE SEQUENCE [LARGE SCALE GENOMIC DNA]</scope>
    <source>
        <strain evidence="2 3">ARSEF 2679</strain>
    </source>
</reference>
<keyword evidence="1" id="KW-0732">Signal</keyword>
<evidence type="ECO:0000313" key="3">
    <source>
        <dbReference type="Proteomes" id="UP000076744"/>
    </source>
</evidence>
<dbReference type="Proteomes" id="UP000076744">
    <property type="component" value="Unassembled WGS sequence"/>
</dbReference>
<name>A0A162MFI7_CORFA</name>
<sequence length="303" mass="30593">MPSRTSLLALAAAAALTPLAAAVDLNDPLDGCPSAVRSLAAGQPIFNSTGEARLPVTTASDPWYLALGFRDEREKNAIYGLELTRQSLDVIVSVPETFPGSAAGRQTSLCVYRLRQQNATADEQASCDGVLSDACVKALESVQAPAAGDGSCPVPDVSAACGDGAEIVASTATPLLFNGTLCSTNATIPDSEAIPDGYRSYVTFASGQLRDSDDSRASFAAYAEHIQRPAPILVTARLGGNSTTGGGGGAQSKLLCLAPSKVTKGSRGAVVNASSGATAAALLGAAKPVLLVSLLSSVLAVAL</sequence>
<comment type="caution">
    <text evidence="2">The sequence shown here is derived from an EMBL/GenBank/DDBJ whole genome shotgun (WGS) entry which is preliminary data.</text>
</comment>
<dbReference type="RefSeq" id="XP_018701313.1">
    <property type="nucleotide sequence ID" value="XM_018851574.1"/>
</dbReference>
<organism evidence="2 3">
    <name type="scientific">Cordyceps fumosorosea (strain ARSEF 2679)</name>
    <name type="common">Isaria fumosorosea</name>
    <dbReference type="NCBI Taxonomy" id="1081104"/>
    <lineage>
        <taxon>Eukaryota</taxon>
        <taxon>Fungi</taxon>
        <taxon>Dikarya</taxon>
        <taxon>Ascomycota</taxon>
        <taxon>Pezizomycotina</taxon>
        <taxon>Sordariomycetes</taxon>
        <taxon>Hypocreomycetidae</taxon>
        <taxon>Hypocreales</taxon>
        <taxon>Cordycipitaceae</taxon>
        <taxon>Cordyceps</taxon>
    </lineage>
</organism>
<keyword evidence="3" id="KW-1185">Reference proteome</keyword>
<proteinExistence type="predicted"/>
<evidence type="ECO:0000313" key="2">
    <source>
        <dbReference type="EMBL" id="OAA55460.1"/>
    </source>
</evidence>
<dbReference type="EMBL" id="AZHB01000025">
    <property type="protein sequence ID" value="OAA55460.1"/>
    <property type="molecule type" value="Genomic_DNA"/>
</dbReference>
<dbReference type="STRING" id="1081104.A0A162MFI7"/>
<dbReference type="GeneID" id="30024263"/>
<protein>
    <submittedName>
        <fullName evidence="2">Uncharacterized protein</fullName>
    </submittedName>
</protein>
<dbReference type="OrthoDB" id="5132818at2759"/>
<gene>
    <name evidence="2" type="ORF">ISF_07971</name>
</gene>
<accession>A0A162MFI7</accession>
<evidence type="ECO:0000256" key="1">
    <source>
        <dbReference type="SAM" id="SignalP"/>
    </source>
</evidence>
<feature type="signal peptide" evidence="1">
    <location>
        <begin position="1"/>
        <end position="22"/>
    </location>
</feature>
<dbReference type="AlphaFoldDB" id="A0A162MFI7"/>
<feature type="chain" id="PRO_5007837387" evidence="1">
    <location>
        <begin position="23"/>
        <end position="303"/>
    </location>
</feature>